<gene>
    <name evidence="2" type="ORF">HDA45_004690</name>
</gene>
<comment type="caution">
    <text evidence="2">The sequence shown here is derived from an EMBL/GenBank/DDBJ whole genome shotgun (WGS) entry which is preliminary data.</text>
</comment>
<proteinExistence type="predicted"/>
<name>A0A841B6N4_9PSEU</name>
<feature type="compositionally biased region" description="Basic and acidic residues" evidence="1">
    <location>
        <begin position="22"/>
        <end position="31"/>
    </location>
</feature>
<evidence type="ECO:0000313" key="3">
    <source>
        <dbReference type="Proteomes" id="UP000580861"/>
    </source>
</evidence>
<sequence>MRMTVDSARDAADAPSRAGSQRLERALDITV</sequence>
<accession>A0A841B6N4</accession>
<evidence type="ECO:0000313" key="2">
    <source>
        <dbReference type="EMBL" id="MBB5854603.1"/>
    </source>
</evidence>
<protein>
    <submittedName>
        <fullName evidence="2">Uncharacterized protein</fullName>
    </submittedName>
</protein>
<feature type="region of interest" description="Disordered" evidence="1">
    <location>
        <begin position="1"/>
        <end position="31"/>
    </location>
</feature>
<reference evidence="2 3" key="1">
    <citation type="submission" date="2020-08" db="EMBL/GenBank/DDBJ databases">
        <title>Sequencing the genomes of 1000 actinobacteria strains.</title>
        <authorList>
            <person name="Klenk H.-P."/>
        </authorList>
    </citation>
    <scope>NUCLEOTIDE SEQUENCE [LARGE SCALE GENOMIC DNA]</scope>
    <source>
        <strain evidence="2 3">DSM 45272</strain>
    </source>
</reference>
<organism evidence="2 3">
    <name type="scientific">Amycolatopsis umgeniensis</name>
    <dbReference type="NCBI Taxonomy" id="336628"/>
    <lineage>
        <taxon>Bacteria</taxon>
        <taxon>Bacillati</taxon>
        <taxon>Actinomycetota</taxon>
        <taxon>Actinomycetes</taxon>
        <taxon>Pseudonocardiales</taxon>
        <taxon>Pseudonocardiaceae</taxon>
        <taxon>Amycolatopsis</taxon>
    </lineage>
</organism>
<keyword evidence="3" id="KW-1185">Reference proteome</keyword>
<dbReference type="AlphaFoldDB" id="A0A841B6N4"/>
<evidence type="ECO:0000256" key="1">
    <source>
        <dbReference type="SAM" id="MobiDB-lite"/>
    </source>
</evidence>
<dbReference type="Proteomes" id="UP000580861">
    <property type="component" value="Unassembled WGS sequence"/>
</dbReference>
<dbReference type="EMBL" id="JACHMX010000001">
    <property type="protein sequence ID" value="MBB5854603.1"/>
    <property type="molecule type" value="Genomic_DNA"/>
</dbReference>